<evidence type="ECO:0000256" key="1">
    <source>
        <dbReference type="SAM" id="MobiDB-lite"/>
    </source>
</evidence>
<feature type="region of interest" description="Disordered" evidence="1">
    <location>
        <begin position="245"/>
        <end position="267"/>
    </location>
</feature>
<keyword evidence="4" id="KW-1185">Reference proteome</keyword>
<dbReference type="AlphaFoldDB" id="A0A1S7UJI4"/>
<feature type="region of interest" description="Disordered" evidence="1">
    <location>
        <begin position="1"/>
        <end position="85"/>
    </location>
</feature>
<protein>
    <submittedName>
        <fullName evidence="3">Uncharacterized protein</fullName>
    </submittedName>
</protein>
<organism evidence="3">
    <name type="scientific">Rosellinia necatrix</name>
    <name type="common">White root-rot fungus</name>
    <dbReference type="NCBI Taxonomy" id="77044"/>
    <lineage>
        <taxon>Eukaryota</taxon>
        <taxon>Fungi</taxon>
        <taxon>Dikarya</taxon>
        <taxon>Ascomycota</taxon>
        <taxon>Pezizomycotina</taxon>
        <taxon>Sordariomycetes</taxon>
        <taxon>Xylariomycetidae</taxon>
        <taxon>Xylariales</taxon>
        <taxon>Xylariaceae</taxon>
        <taxon>Rosellinia</taxon>
    </lineage>
</organism>
<feature type="transmembrane region" description="Helical" evidence="2">
    <location>
        <begin position="271"/>
        <end position="289"/>
    </location>
</feature>
<accession>A0A1S7UJI4</accession>
<gene>
    <name evidence="3" type="ORF">SAMD00023353_0202430</name>
</gene>
<evidence type="ECO:0000256" key="2">
    <source>
        <dbReference type="SAM" id="Phobius"/>
    </source>
</evidence>
<dbReference type="Proteomes" id="UP000054516">
    <property type="component" value="Unassembled WGS sequence"/>
</dbReference>
<reference evidence="3" key="1">
    <citation type="submission" date="2016-03" db="EMBL/GenBank/DDBJ databases">
        <title>Draft genome sequence of Rosellinia necatrix.</title>
        <authorList>
            <person name="Kanematsu S."/>
        </authorList>
    </citation>
    <scope>NUCLEOTIDE SEQUENCE [LARGE SCALE GENOMIC DNA]</scope>
    <source>
        <strain evidence="3">W97</strain>
    </source>
</reference>
<keyword evidence="2" id="KW-0812">Transmembrane</keyword>
<feature type="compositionally biased region" description="Polar residues" evidence="1">
    <location>
        <begin position="29"/>
        <end position="58"/>
    </location>
</feature>
<keyword evidence="2" id="KW-1133">Transmembrane helix</keyword>
<feature type="compositionally biased region" description="Polar residues" evidence="1">
    <location>
        <begin position="256"/>
        <end position="267"/>
    </location>
</feature>
<name>A0A1S7UJI4_ROSNE</name>
<evidence type="ECO:0000313" key="3">
    <source>
        <dbReference type="EMBL" id="GAP83402.1"/>
    </source>
</evidence>
<evidence type="ECO:0000313" key="4">
    <source>
        <dbReference type="Proteomes" id="UP000054516"/>
    </source>
</evidence>
<sequence length="315" mass="33582">MSNTRLAASGQPIDETRSDTVRDAAQHHAPTTSPTSDVSEGSHTHSAPGQDTPSSQGGTVRRTRQAGSARQHLRGVTAAPSGPHPFWSTTLPKIANTCGVLGFLFAVVLGIAQWRGQDASNAIARQSELVTLALSCVDEEIKHTSVCQQFLARYPDGPTISRRGGNASADGPGGPPQSIRMTLEDVAVRLAWTDQFLQAQNGRFRSALGTQDRQRFAAQMEDLLEAEEFFLKNIASLRIALARNQGEDAASPESPPTTNTDSLPTSSPDSLQLMTIATIVAFVIAGVVVLSNTEFGLFLLLGFFVCVAEGLPPYK</sequence>
<dbReference type="OrthoDB" id="4772237at2759"/>
<keyword evidence="2" id="KW-0472">Membrane</keyword>
<feature type="transmembrane region" description="Helical" evidence="2">
    <location>
        <begin position="295"/>
        <end position="314"/>
    </location>
</feature>
<dbReference type="EMBL" id="DF977447">
    <property type="protein sequence ID" value="GAP83402.1"/>
    <property type="molecule type" value="Genomic_DNA"/>
</dbReference>
<feature type="compositionally biased region" description="Basic and acidic residues" evidence="1">
    <location>
        <begin position="14"/>
        <end position="26"/>
    </location>
</feature>
<proteinExistence type="predicted"/>